<evidence type="ECO:0000256" key="10">
    <source>
        <dbReference type="ARBA" id="ARBA00049447"/>
    </source>
</evidence>
<dbReference type="OrthoDB" id="9977870at2759"/>
<keyword evidence="4" id="KW-0507">mRNA processing</keyword>
<keyword evidence="6" id="KW-0521">NADP</keyword>
<dbReference type="PROSITE" id="PS01136">
    <property type="entry name" value="UPF0034"/>
    <property type="match status" value="1"/>
</dbReference>
<comment type="caution">
    <text evidence="20">The sequence shown here is derived from an EMBL/GenBank/DDBJ whole genome shotgun (WGS) entry which is preliminary data.</text>
</comment>
<evidence type="ECO:0000256" key="15">
    <source>
        <dbReference type="ARBA" id="ARBA00060741"/>
    </source>
</evidence>
<evidence type="ECO:0000256" key="2">
    <source>
        <dbReference type="ARBA" id="ARBA00022630"/>
    </source>
</evidence>
<dbReference type="GO" id="GO:0102267">
    <property type="term" value="F:tRNA-dihydrouridine20b synthase activity"/>
    <property type="evidence" value="ECO:0007669"/>
    <property type="project" value="UniProtKB-ARBA"/>
</dbReference>
<evidence type="ECO:0000256" key="18">
    <source>
        <dbReference type="ARBA" id="ARBA00078338"/>
    </source>
</evidence>
<evidence type="ECO:0000256" key="1">
    <source>
        <dbReference type="ARBA" id="ARBA00001917"/>
    </source>
</evidence>
<accession>A0A9Q3CEW5</accession>
<dbReference type="CDD" id="cd02801">
    <property type="entry name" value="DUS_like_FMN"/>
    <property type="match status" value="1"/>
</dbReference>
<dbReference type="GO" id="GO:0050660">
    <property type="term" value="F:flavin adenine dinucleotide binding"/>
    <property type="evidence" value="ECO:0007669"/>
    <property type="project" value="InterPro"/>
</dbReference>
<keyword evidence="2" id="KW-0285">Flavoprotein</keyword>
<evidence type="ECO:0000256" key="17">
    <source>
        <dbReference type="ARBA" id="ARBA00071722"/>
    </source>
</evidence>
<dbReference type="FunFam" id="3.20.20.70:FF:000159">
    <property type="entry name" value="tRNA-dihydrouridine synthase 4"/>
    <property type="match status" value="1"/>
</dbReference>
<comment type="catalytic activity">
    <reaction evidence="10">
        <text>a 5,6-dihydrouridine in mRNA + NADP(+) = a uridine in mRNA + NADPH + H(+)</text>
        <dbReference type="Rhea" id="RHEA:69855"/>
        <dbReference type="Rhea" id="RHEA-COMP:14658"/>
        <dbReference type="Rhea" id="RHEA-COMP:17789"/>
        <dbReference type="ChEBI" id="CHEBI:15378"/>
        <dbReference type="ChEBI" id="CHEBI:57783"/>
        <dbReference type="ChEBI" id="CHEBI:58349"/>
        <dbReference type="ChEBI" id="CHEBI:65315"/>
        <dbReference type="ChEBI" id="CHEBI:74443"/>
    </reaction>
    <physiologicalReaction direction="right-to-left" evidence="10">
        <dbReference type="Rhea" id="RHEA:69857"/>
    </physiologicalReaction>
</comment>
<comment type="catalytic activity">
    <reaction evidence="12">
        <text>5,6-dihydrouridine(20a) in tRNA + NAD(+) = uridine(20a) in tRNA + NADH + H(+)</text>
        <dbReference type="Rhea" id="RHEA:53348"/>
        <dbReference type="Rhea" id="RHEA-COMP:13535"/>
        <dbReference type="Rhea" id="RHEA-COMP:13536"/>
        <dbReference type="ChEBI" id="CHEBI:15378"/>
        <dbReference type="ChEBI" id="CHEBI:57540"/>
        <dbReference type="ChEBI" id="CHEBI:57945"/>
        <dbReference type="ChEBI" id="CHEBI:65315"/>
        <dbReference type="ChEBI" id="CHEBI:74443"/>
        <dbReference type="EC" id="1.3.1.90"/>
    </reaction>
    <physiologicalReaction direction="right-to-left" evidence="12">
        <dbReference type="Rhea" id="RHEA:53350"/>
    </physiologicalReaction>
</comment>
<evidence type="ECO:0000256" key="14">
    <source>
        <dbReference type="ARBA" id="ARBA00052996"/>
    </source>
</evidence>
<dbReference type="GO" id="GO:0102266">
    <property type="term" value="F:tRNA-dihydrouridine20a synthase activity"/>
    <property type="evidence" value="ECO:0007669"/>
    <property type="project" value="UniProtKB-EC"/>
</dbReference>
<evidence type="ECO:0000256" key="5">
    <source>
        <dbReference type="ARBA" id="ARBA00022694"/>
    </source>
</evidence>
<feature type="domain" description="DUS-like FMN-binding" evidence="19">
    <location>
        <begin position="130"/>
        <end position="416"/>
    </location>
</feature>
<keyword evidence="8" id="KW-0520">NAD</keyword>
<dbReference type="PANTHER" id="PTHR11082:SF31">
    <property type="entry name" value="TRNA-DIHYDROURIDINE(20A_20B) SYNTHASE [NAD(P)+]-LIKE"/>
    <property type="match status" value="1"/>
</dbReference>
<evidence type="ECO:0000256" key="11">
    <source>
        <dbReference type="ARBA" id="ARBA00050434"/>
    </source>
</evidence>
<evidence type="ECO:0000256" key="7">
    <source>
        <dbReference type="ARBA" id="ARBA00023002"/>
    </source>
</evidence>
<dbReference type="Proteomes" id="UP000765509">
    <property type="component" value="Unassembled WGS sequence"/>
</dbReference>
<evidence type="ECO:0000256" key="13">
    <source>
        <dbReference type="ARBA" id="ARBA00051932"/>
    </source>
</evidence>
<evidence type="ECO:0000256" key="8">
    <source>
        <dbReference type="ARBA" id="ARBA00023027"/>
    </source>
</evidence>
<evidence type="ECO:0000256" key="12">
    <source>
        <dbReference type="ARBA" id="ARBA00051779"/>
    </source>
</evidence>
<evidence type="ECO:0000256" key="6">
    <source>
        <dbReference type="ARBA" id="ARBA00022857"/>
    </source>
</evidence>
<dbReference type="AlphaFoldDB" id="A0A9Q3CEW5"/>
<comment type="catalytic activity">
    <reaction evidence="11">
        <text>5,6-dihydrouridine(20b) in tRNA + NADP(+) = uridine(20b) in tRNA + NADPH + H(+)</text>
        <dbReference type="Rhea" id="RHEA:53356"/>
        <dbReference type="Rhea" id="RHEA-COMP:13537"/>
        <dbReference type="Rhea" id="RHEA-COMP:13538"/>
        <dbReference type="ChEBI" id="CHEBI:15378"/>
        <dbReference type="ChEBI" id="CHEBI:57783"/>
        <dbReference type="ChEBI" id="CHEBI:58349"/>
        <dbReference type="ChEBI" id="CHEBI:65315"/>
        <dbReference type="ChEBI" id="CHEBI:74443"/>
        <dbReference type="EC" id="1.3.1.90"/>
    </reaction>
    <physiologicalReaction direction="right-to-left" evidence="11">
        <dbReference type="Rhea" id="RHEA:53358"/>
    </physiologicalReaction>
</comment>
<reference evidence="20" key="1">
    <citation type="submission" date="2021-03" db="EMBL/GenBank/DDBJ databases">
        <title>Draft genome sequence of rust myrtle Austropuccinia psidii MF-1, a brazilian biotype.</title>
        <authorList>
            <person name="Quecine M.C."/>
            <person name="Pachon D.M.R."/>
            <person name="Bonatelli M.L."/>
            <person name="Correr F.H."/>
            <person name="Franceschini L.M."/>
            <person name="Leite T.F."/>
            <person name="Margarido G.R.A."/>
            <person name="Almeida C.A."/>
            <person name="Ferrarezi J.A."/>
            <person name="Labate C.A."/>
        </authorList>
    </citation>
    <scope>NUCLEOTIDE SEQUENCE</scope>
    <source>
        <strain evidence="20">MF-1</strain>
    </source>
</reference>
<evidence type="ECO:0000256" key="16">
    <source>
        <dbReference type="ARBA" id="ARBA00066483"/>
    </source>
</evidence>
<dbReference type="Pfam" id="PF01207">
    <property type="entry name" value="Dus"/>
    <property type="match status" value="1"/>
</dbReference>
<dbReference type="InterPro" id="IPR018517">
    <property type="entry name" value="tRNA_hU_synthase_CS"/>
</dbReference>
<organism evidence="20 21">
    <name type="scientific">Austropuccinia psidii MF-1</name>
    <dbReference type="NCBI Taxonomy" id="1389203"/>
    <lineage>
        <taxon>Eukaryota</taxon>
        <taxon>Fungi</taxon>
        <taxon>Dikarya</taxon>
        <taxon>Basidiomycota</taxon>
        <taxon>Pucciniomycotina</taxon>
        <taxon>Pucciniomycetes</taxon>
        <taxon>Pucciniales</taxon>
        <taxon>Sphaerophragmiaceae</taxon>
        <taxon>Austropuccinia</taxon>
    </lineage>
</organism>
<keyword evidence="21" id="KW-1185">Reference proteome</keyword>
<dbReference type="GO" id="GO:0006397">
    <property type="term" value="P:mRNA processing"/>
    <property type="evidence" value="ECO:0007669"/>
    <property type="project" value="UniProtKB-KW"/>
</dbReference>
<evidence type="ECO:0000256" key="9">
    <source>
        <dbReference type="ARBA" id="ARBA00048342"/>
    </source>
</evidence>
<dbReference type="SUPFAM" id="SSF51395">
    <property type="entry name" value="FMN-linked oxidoreductases"/>
    <property type="match status" value="1"/>
</dbReference>
<proteinExistence type="inferred from homology"/>
<dbReference type="EC" id="1.3.1.90" evidence="16"/>
<comment type="cofactor">
    <cofactor evidence="1">
        <name>FMN</name>
        <dbReference type="ChEBI" id="CHEBI:58210"/>
    </cofactor>
</comment>
<comment type="catalytic activity">
    <reaction evidence="14">
        <text>5,6-dihydrouridine(20a) in tRNA + NADP(+) = uridine(20a) in tRNA + NADPH + H(+)</text>
        <dbReference type="Rhea" id="RHEA:53344"/>
        <dbReference type="Rhea" id="RHEA-COMP:13535"/>
        <dbReference type="Rhea" id="RHEA-COMP:13536"/>
        <dbReference type="ChEBI" id="CHEBI:15378"/>
        <dbReference type="ChEBI" id="CHEBI:57783"/>
        <dbReference type="ChEBI" id="CHEBI:58349"/>
        <dbReference type="ChEBI" id="CHEBI:65315"/>
        <dbReference type="ChEBI" id="CHEBI:74443"/>
        <dbReference type="EC" id="1.3.1.90"/>
    </reaction>
    <physiologicalReaction direction="right-to-left" evidence="14">
        <dbReference type="Rhea" id="RHEA:53346"/>
    </physiologicalReaction>
</comment>
<evidence type="ECO:0000259" key="19">
    <source>
        <dbReference type="Pfam" id="PF01207"/>
    </source>
</evidence>
<dbReference type="PANTHER" id="PTHR11082">
    <property type="entry name" value="TRNA-DIHYDROURIDINE SYNTHASE"/>
    <property type="match status" value="1"/>
</dbReference>
<gene>
    <name evidence="20" type="ORF">O181_021127</name>
</gene>
<dbReference type="Gene3D" id="3.20.20.70">
    <property type="entry name" value="Aldolase class I"/>
    <property type="match status" value="1"/>
</dbReference>
<dbReference type="InterPro" id="IPR013785">
    <property type="entry name" value="Aldolase_TIM"/>
</dbReference>
<evidence type="ECO:0000256" key="4">
    <source>
        <dbReference type="ARBA" id="ARBA00022664"/>
    </source>
</evidence>
<keyword evidence="5" id="KW-0819">tRNA processing</keyword>
<evidence type="ECO:0000313" key="21">
    <source>
        <dbReference type="Proteomes" id="UP000765509"/>
    </source>
</evidence>
<comment type="similarity">
    <text evidence="15">Belongs to the Dus family. Dus4 subfamily.</text>
</comment>
<evidence type="ECO:0000313" key="20">
    <source>
        <dbReference type="EMBL" id="MBW0481412.1"/>
    </source>
</evidence>
<dbReference type="InterPro" id="IPR035587">
    <property type="entry name" value="DUS-like_FMN-bd"/>
</dbReference>
<evidence type="ECO:0000256" key="3">
    <source>
        <dbReference type="ARBA" id="ARBA00022643"/>
    </source>
</evidence>
<keyword evidence="3" id="KW-0288">FMN</keyword>
<keyword evidence="7" id="KW-0560">Oxidoreductase</keyword>
<dbReference type="EMBL" id="AVOT02006382">
    <property type="protein sequence ID" value="MBW0481412.1"/>
    <property type="molecule type" value="Genomic_DNA"/>
</dbReference>
<comment type="catalytic activity">
    <reaction evidence="13">
        <text>5,6-dihydrouridine(20b) in tRNA + NAD(+) = uridine(20b) in tRNA + NADH + H(+)</text>
        <dbReference type="Rhea" id="RHEA:53352"/>
        <dbReference type="Rhea" id="RHEA-COMP:13537"/>
        <dbReference type="Rhea" id="RHEA-COMP:13538"/>
        <dbReference type="ChEBI" id="CHEBI:15378"/>
        <dbReference type="ChEBI" id="CHEBI:57540"/>
        <dbReference type="ChEBI" id="CHEBI:57945"/>
        <dbReference type="ChEBI" id="CHEBI:65315"/>
        <dbReference type="ChEBI" id="CHEBI:74443"/>
        <dbReference type="EC" id="1.3.1.90"/>
    </reaction>
    <physiologicalReaction direction="right-to-left" evidence="13">
        <dbReference type="Rhea" id="RHEA:53354"/>
    </physiologicalReaction>
</comment>
<protein>
    <recommendedName>
        <fullName evidence="17">tRNA-dihydrouridine(20a/20b) synthase [NAD(P)+]</fullName>
        <ecNumber evidence="16">1.3.1.90</ecNumber>
    </recommendedName>
    <alternativeName>
        <fullName evidence="18">tRNA-dihydrouridine synthase 4</fullName>
    </alternativeName>
</protein>
<name>A0A9Q3CEW5_9BASI</name>
<comment type="catalytic activity">
    <reaction evidence="9">
        <text>a 5,6-dihydrouridine in mRNA + NAD(+) = a uridine in mRNA + NADH + H(+)</text>
        <dbReference type="Rhea" id="RHEA:69851"/>
        <dbReference type="Rhea" id="RHEA-COMP:14658"/>
        <dbReference type="Rhea" id="RHEA-COMP:17789"/>
        <dbReference type="ChEBI" id="CHEBI:15378"/>
        <dbReference type="ChEBI" id="CHEBI:57540"/>
        <dbReference type="ChEBI" id="CHEBI:57945"/>
        <dbReference type="ChEBI" id="CHEBI:65315"/>
        <dbReference type="ChEBI" id="CHEBI:74443"/>
    </reaction>
    <physiologicalReaction direction="right-to-left" evidence="9">
        <dbReference type="Rhea" id="RHEA:69853"/>
    </physiologicalReaction>
</comment>
<sequence length="458" mass="50954">MNHFLSSKTNCGLNFPSCIPWPNSIGRAWSGSLSNLGWWSRAGLNQIGQQPLFPPPSVIQPYPHEPDPIASFRLESSRLLGFGYFSPSSSLLTTMSPPLDVLDPPHELSGPAEVLSPPEMLNEFTQVNICAPMVRYSKLPFRKLVSEYETHITFTPMILAQEFSLSQKARDSDFSTSETERGVFWMQEARPSSENIEIRPRRRVKGALIAQFGGNNPFYMSHAAGLIRDYVDGIDINCGCPQSWAYKEGIGSALLRKPDLVHELVRSVKNRCGEDFPVSIKIRLDQDLRNTSQLIKTALAANVSMITVHGRTRQQASSHPVFLDGIKFARQEAQTSANGAVPVIANGDVFALADAQRTREFCGVSGVMSARGLQENPALFAGYDRIPLQGVERFLTISAETGFLFPLYHRHLADMLNPWFSNREEKKFFNMLSSPASVLDFLEETFDIQPTPLSSPLS</sequence>